<dbReference type="EMBL" id="REGN01011580">
    <property type="protein sequence ID" value="RMZ97164.1"/>
    <property type="molecule type" value="Genomic_DNA"/>
</dbReference>
<evidence type="ECO:0000313" key="12">
    <source>
        <dbReference type="Proteomes" id="UP000276133"/>
    </source>
</evidence>
<dbReference type="InterPro" id="IPR019737">
    <property type="entry name" value="Homeobox-engrailed_CS"/>
</dbReference>
<feature type="DNA-binding region" description="Homeobox" evidence="6">
    <location>
        <begin position="310"/>
        <end position="369"/>
    </location>
</feature>
<dbReference type="InterPro" id="IPR017970">
    <property type="entry name" value="Homeobox_CS"/>
</dbReference>
<comment type="caution">
    <text evidence="11">The sequence shown here is derived from an EMBL/GenBank/DDBJ whole genome shotgun (WGS) entry which is preliminary data.</text>
</comment>
<evidence type="ECO:0000256" key="7">
    <source>
        <dbReference type="RuleBase" id="RU000682"/>
    </source>
</evidence>
<protein>
    <recommendedName>
        <fullName evidence="8">Homeobox protein engrailed-like</fullName>
    </recommendedName>
</protein>
<dbReference type="GO" id="GO:0005634">
    <property type="term" value="C:nucleus"/>
    <property type="evidence" value="ECO:0007669"/>
    <property type="project" value="UniProtKB-SubCell"/>
</dbReference>
<feature type="compositionally biased region" description="Basic and acidic residues" evidence="9">
    <location>
        <begin position="175"/>
        <end position="204"/>
    </location>
</feature>
<dbReference type="Proteomes" id="UP000276133">
    <property type="component" value="Unassembled WGS sequence"/>
</dbReference>
<feature type="region of interest" description="Disordered" evidence="9">
    <location>
        <begin position="161"/>
        <end position="206"/>
    </location>
</feature>
<dbReference type="CDD" id="cd00086">
    <property type="entry name" value="homeodomain"/>
    <property type="match status" value="1"/>
</dbReference>
<dbReference type="PROSITE" id="PS50071">
    <property type="entry name" value="HOMEOBOX_2"/>
    <property type="match status" value="1"/>
</dbReference>
<dbReference type="InterPro" id="IPR009057">
    <property type="entry name" value="Homeodomain-like_sf"/>
</dbReference>
<sequence length="401" mass="45043">MIKLEDQMYKYQALAALAAAANYTNLMSSSFMFKRSDEQFDEPKSKKFKADQAYSDIDSDEEEERKEGAEEEIDVGHEQVSDEDRVQKTAKKSSFFISDILGLDPPKPPTSSQTSIVEKFIQNYQHQLQRTFDICRLASLNPAEEKKEARGGSASILSSLEKLAKSQMDEPVVPCDKKQSDKKMDMAEKKEDVGSGEGATKKTIDTPVSNQFPAWVYCTRYSDRPSAGPRHRKKKEKLSSKLSTPSKTKKETTTSSSSSNSSFSLASPSQSNPFLSVVNAPRPKENEVCEVDSDDEMDDIDDNDSNASHSKRPRTAFTSSQLQRLKHEFEKCKYLTGEKRQYLANELGLNESQIKIWFQNKRAKIKKSSGVKNGLALQLMAQGLYNHSNNSSKNNQFVSSK</sequence>
<dbReference type="PANTHER" id="PTHR24341:SF6">
    <property type="entry name" value="HOMEOBOX PROTEIN INVECTED"/>
    <property type="match status" value="1"/>
</dbReference>
<gene>
    <name evidence="11" type="ORF">BpHYR1_001372</name>
</gene>
<dbReference type="Pfam" id="PF10525">
    <property type="entry name" value="Engrail_1_C_sig"/>
    <property type="match status" value="1"/>
</dbReference>
<evidence type="ECO:0000256" key="2">
    <source>
        <dbReference type="ARBA" id="ARBA00022473"/>
    </source>
</evidence>
<feature type="compositionally biased region" description="Acidic residues" evidence="9">
    <location>
        <begin position="57"/>
        <end position="73"/>
    </location>
</feature>
<dbReference type="AlphaFoldDB" id="A0A3M7PEL2"/>
<feature type="domain" description="Homeobox" evidence="10">
    <location>
        <begin position="308"/>
        <end position="368"/>
    </location>
</feature>
<dbReference type="Gene3D" id="1.10.10.60">
    <property type="entry name" value="Homeodomain-like"/>
    <property type="match status" value="1"/>
</dbReference>
<evidence type="ECO:0000256" key="5">
    <source>
        <dbReference type="ARBA" id="ARBA00023242"/>
    </source>
</evidence>
<dbReference type="PANTHER" id="PTHR24341">
    <property type="entry name" value="HOMEOBOX PROTEIN ENGRAILED"/>
    <property type="match status" value="1"/>
</dbReference>
<feature type="compositionally biased region" description="Low complexity" evidence="9">
    <location>
        <begin position="253"/>
        <end position="271"/>
    </location>
</feature>
<keyword evidence="2" id="KW-0217">Developmental protein</keyword>
<organism evidence="11 12">
    <name type="scientific">Brachionus plicatilis</name>
    <name type="common">Marine rotifer</name>
    <name type="synonym">Brachionus muelleri</name>
    <dbReference type="NCBI Taxonomy" id="10195"/>
    <lineage>
        <taxon>Eukaryota</taxon>
        <taxon>Metazoa</taxon>
        <taxon>Spiralia</taxon>
        <taxon>Gnathifera</taxon>
        <taxon>Rotifera</taxon>
        <taxon>Eurotatoria</taxon>
        <taxon>Monogononta</taxon>
        <taxon>Pseudotrocha</taxon>
        <taxon>Ploima</taxon>
        <taxon>Brachionidae</taxon>
        <taxon>Brachionus</taxon>
    </lineage>
</organism>
<dbReference type="PRINTS" id="PR00031">
    <property type="entry name" value="HTHREPRESSR"/>
</dbReference>
<dbReference type="InterPro" id="IPR000047">
    <property type="entry name" value="HTH_motif"/>
</dbReference>
<dbReference type="GO" id="GO:0000981">
    <property type="term" value="F:DNA-binding transcription factor activity, RNA polymerase II-specific"/>
    <property type="evidence" value="ECO:0007669"/>
    <property type="project" value="InterPro"/>
</dbReference>
<dbReference type="InterPro" id="IPR019549">
    <property type="entry name" value="Homeobox-engrailed_C-terminal"/>
</dbReference>
<dbReference type="Pfam" id="PF00046">
    <property type="entry name" value="Homeodomain"/>
    <property type="match status" value="1"/>
</dbReference>
<evidence type="ECO:0000256" key="6">
    <source>
        <dbReference type="PROSITE-ProRule" id="PRU00108"/>
    </source>
</evidence>
<comment type="subcellular location">
    <subcellularLocation>
        <location evidence="1 6 7">Nucleus</location>
    </subcellularLocation>
</comment>
<dbReference type="PROSITE" id="PS00033">
    <property type="entry name" value="ENGRAILED"/>
    <property type="match status" value="1"/>
</dbReference>
<dbReference type="InterPro" id="IPR001356">
    <property type="entry name" value="HD"/>
</dbReference>
<feature type="region of interest" description="Disordered" evidence="9">
    <location>
        <begin position="221"/>
        <end position="319"/>
    </location>
</feature>
<dbReference type="InterPro" id="IPR050720">
    <property type="entry name" value="Engrailed_Homeobox_TFs"/>
</dbReference>
<evidence type="ECO:0000256" key="3">
    <source>
        <dbReference type="ARBA" id="ARBA00023125"/>
    </source>
</evidence>
<dbReference type="OrthoDB" id="6159439at2759"/>
<evidence type="ECO:0000256" key="1">
    <source>
        <dbReference type="ARBA" id="ARBA00004123"/>
    </source>
</evidence>
<dbReference type="InterPro" id="IPR000747">
    <property type="entry name" value="HD_engrailed"/>
</dbReference>
<keyword evidence="12" id="KW-1185">Reference proteome</keyword>
<feature type="region of interest" description="Disordered" evidence="9">
    <location>
        <begin position="40"/>
        <end position="87"/>
    </location>
</feature>
<dbReference type="STRING" id="10195.A0A3M7PEL2"/>
<dbReference type="GO" id="GO:0000978">
    <property type="term" value="F:RNA polymerase II cis-regulatory region sequence-specific DNA binding"/>
    <property type="evidence" value="ECO:0007669"/>
    <property type="project" value="TreeGrafter"/>
</dbReference>
<accession>A0A3M7PEL2</accession>
<dbReference type="GO" id="GO:0030182">
    <property type="term" value="P:neuron differentiation"/>
    <property type="evidence" value="ECO:0007669"/>
    <property type="project" value="TreeGrafter"/>
</dbReference>
<dbReference type="SMART" id="SM00389">
    <property type="entry name" value="HOX"/>
    <property type="match status" value="1"/>
</dbReference>
<feature type="compositionally biased region" description="Basic and acidic residues" evidence="9">
    <location>
        <begin position="40"/>
        <end position="50"/>
    </location>
</feature>
<feature type="compositionally biased region" description="Basic and acidic residues" evidence="9">
    <location>
        <begin position="74"/>
        <end position="87"/>
    </location>
</feature>
<feature type="compositionally biased region" description="Acidic residues" evidence="9">
    <location>
        <begin position="288"/>
        <end position="304"/>
    </location>
</feature>
<comment type="similarity">
    <text evidence="8">Belongs to the Engrailed homeobox family.</text>
</comment>
<dbReference type="PROSITE" id="PS00027">
    <property type="entry name" value="HOMEOBOX_1"/>
    <property type="match status" value="1"/>
</dbReference>
<reference evidence="11 12" key="1">
    <citation type="journal article" date="2018" name="Sci. Rep.">
        <title>Genomic signatures of local adaptation to the degree of environmental predictability in rotifers.</title>
        <authorList>
            <person name="Franch-Gras L."/>
            <person name="Hahn C."/>
            <person name="Garcia-Roger E.M."/>
            <person name="Carmona M.J."/>
            <person name="Serra M."/>
            <person name="Gomez A."/>
        </authorList>
    </citation>
    <scope>NUCLEOTIDE SEQUENCE [LARGE SCALE GENOMIC DNA]</scope>
    <source>
        <strain evidence="11">HYR1</strain>
    </source>
</reference>
<evidence type="ECO:0000256" key="8">
    <source>
        <dbReference type="RuleBase" id="RU510713"/>
    </source>
</evidence>
<proteinExistence type="inferred from homology"/>
<keyword evidence="4 6" id="KW-0371">Homeobox</keyword>
<evidence type="ECO:0000313" key="11">
    <source>
        <dbReference type="EMBL" id="RMZ97164.1"/>
    </source>
</evidence>
<dbReference type="SUPFAM" id="SSF46689">
    <property type="entry name" value="Homeodomain-like"/>
    <property type="match status" value="1"/>
</dbReference>
<evidence type="ECO:0000256" key="9">
    <source>
        <dbReference type="SAM" id="MobiDB-lite"/>
    </source>
</evidence>
<evidence type="ECO:0000259" key="10">
    <source>
        <dbReference type="PROSITE" id="PS50071"/>
    </source>
</evidence>
<dbReference type="PRINTS" id="PR00026">
    <property type="entry name" value="ENGRAILED"/>
</dbReference>
<keyword evidence="3 6" id="KW-0238">DNA-binding</keyword>
<evidence type="ECO:0000256" key="4">
    <source>
        <dbReference type="ARBA" id="ARBA00023155"/>
    </source>
</evidence>
<name>A0A3M7PEL2_BRAPC</name>
<keyword evidence="5 6" id="KW-0539">Nucleus</keyword>